<gene>
    <name evidence="3" type="primary">LOC106806311</name>
</gene>
<evidence type="ECO:0000256" key="1">
    <source>
        <dbReference type="SAM" id="Coils"/>
    </source>
</evidence>
<dbReference type="InterPro" id="IPR011992">
    <property type="entry name" value="EF-hand-dom_pair"/>
</dbReference>
<dbReference type="RefSeq" id="XP_014663685.1">
    <property type="nucleotide sequence ID" value="XM_014808199.1"/>
</dbReference>
<reference evidence="3" key="1">
    <citation type="submission" date="2025-08" db="UniProtKB">
        <authorList>
            <consortium name="RefSeq"/>
        </authorList>
    </citation>
    <scope>IDENTIFICATION</scope>
</reference>
<keyword evidence="1" id="KW-0175">Coiled coil</keyword>
<protein>
    <submittedName>
        <fullName evidence="3">EF-hand calcium-binding domain-containing protein 4B-like</fullName>
    </submittedName>
</protein>
<proteinExistence type="predicted"/>
<evidence type="ECO:0000313" key="2">
    <source>
        <dbReference type="Proteomes" id="UP000695022"/>
    </source>
</evidence>
<keyword evidence="2" id="KW-1185">Reference proteome</keyword>
<dbReference type="SUPFAM" id="SSF47473">
    <property type="entry name" value="EF-hand"/>
    <property type="match status" value="1"/>
</dbReference>
<sequence length="482" mass="55381">METKRKRPLVTMSSVERSKQDLENMVAQKARELFDLCDRQETGYITRTGIMRLEGELPLTASQLCDVFDLLETDNRGFLTLKEFTKGFIGFMDVKFSELDDDFDNIAEPGMVATCPTPAPIHSRSVDVECLAGVDDIVIEPATMRSESYVWDGNSDEDEGFQKLMQHLGGNDILNEEEQIRELWLQLRRDEPHLLDNFEDFLGRMASLLKRSELELSSLQSAIKTKCTAHDQQVRVLYEEMEQQISEEREKLIAAEKARERRRKLDMKAEFEEKEQQLQNILCRQVSMEKKLEELNSAESQSRQQNELLASENEDLRRALVECSAVSDDSSSADHGLSQLRVQQRLQRRSRAEACVKVSESIANDRVSLLQQLELLRKMNEKLSDDKDEIEERMNAASGNAAMMSTPSASPDSIFSSVRLDKQGAVFSDYVPSDKGERQNKTQKMKQWNRTWLRKLNLTGVEIVYALESRYQLRRTETAARK</sequence>
<name>A0ABM1DUR4_PRICU</name>
<feature type="coiled-coil region" evidence="1">
    <location>
        <begin position="238"/>
        <end position="315"/>
    </location>
</feature>
<feature type="coiled-coil region" evidence="1">
    <location>
        <begin position="366"/>
        <end position="400"/>
    </location>
</feature>
<organism evidence="2 3">
    <name type="scientific">Priapulus caudatus</name>
    <name type="common">Priapulid worm</name>
    <dbReference type="NCBI Taxonomy" id="37621"/>
    <lineage>
        <taxon>Eukaryota</taxon>
        <taxon>Metazoa</taxon>
        <taxon>Ecdysozoa</taxon>
        <taxon>Scalidophora</taxon>
        <taxon>Priapulida</taxon>
        <taxon>Priapulimorpha</taxon>
        <taxon>Priapulimorphida</taxon>
        <taxon>Priapulidae</taxon>
        <taxon>Priapulus</taxon>
    </lineage>
</organism>
<dbReference type="Gene3D" id="1.10.238.10">
    <property type="entry name" value="EF-hand"/>
    <property type="match status" value="1"/>
</dbReference>
<dbReference type="Proteomes" id="UP000695022">
    <property type="component" value="Unplaced"/>
</dbReference>
<evidence type="ECO:0000313" key="3">
    <source>
        <dbReference type="RefSeq" id="XP_014663685.1"/>
    </source>
</evidence>
<accession>A0ABM1DUR4</accession>
<dbReference type="GeneID" id="106806311"/>